<protein>
    <recommendedName>
        <fullName evidence="4">Transmembrane protein</fullName>
    </recommendedName>
</protein>
<keyword evidence="1" id="KW-0472">Membrane</keyword>
<gene>
    <name evidence="2" type="ORF">DK427_13350</name>
</gene>
<evidence type="ECO:0000313" key="2">
    <source>
        <dbReference type="EMBL" id="AWN36596.1"/>
    </source>
</evidence>
<feature type="transmembrane region" description="Helical" evidence="1">
    <location>
        <begin position="37"/>
        <end position="62"/>
    </location>
</feature>
<evidence type="ECO:0000313" key="3">
    <source>
        <dbReference type="Proteomes" id="UP000246058"/>
    </source>
</evidence>
<feature type="transmembrane region" description="Helical" evidence="1">
    <location>
        <begin position="12"/>
        <end position="31"/>
    </location>
</feature>
<organism evidence="2 3">
    <name type="scientific">Methylobacterium radiodurans</name>
    <dbReference type="NCBI Taxonomy" id="2202828"/>
    <lineage>
        <taxon>Bacteria</taxon>
        <taxon>Pseudomonadati</taxon>
        <taxon>Pseudomonadota</taxon>
        <taxon>Alphaproteobacteria</taxon>
        <taxon>Hyphomicrobiales</taxon>
        <taxon>Methylobacteriaceae</taxon>
        <taxon>Methylobacterium</taxon>
    </lineage>
</organism>
<evidence type="ECO:0000256" key="1">
    <source>
        <dbReference type="SAM" id="Phobius"/>
    </source>
</evidence>
<proteinExistence type="predicted"/>
<sequence>MAQDNSGTSSGIGFFGLLCILFIGLKLTGYIEWSWLWVLAPIWGPVAIGLFLMAVGALGLLWSRHADRERRRIRERRSGRSA</sequence>
<dbReference type="OrthoDB" id="7068606at2"/>
<keyword evidence="1" id="KW-0812">Transmembrane</keyword>
<dbReference type="Proteomes" id="UP000246058">
    <property type="component" value="Chromosome"/>
</dbReference>
<name>A0A2U8VU03_9HYPH</name>
<dbReference type="AlphaFoldDB" id="A0A2U8VU03"/>
<reference evidence="2 3" key="1">
    <citation type="submission" date="2018-05" db="EMBL/GenBank/DDBJ databases">
        <title>Complete Genome Sequence of Methylobacterium sp. 17Sr1-43.</title>
        <authorList>
            <person name="Srinivasan S."/>
        </authorList>
    </citation>
    <scope>NUCLEOTIDE SEQUENCE [LARGE SCALE GENOMIC DNA]</scope>
    <source>
        <strain evidence="2 3">17Sr1-43</strain>
    </source>
</reference>
<evidence type="ECO:0008006" key="4">
    <source>
        <dbReference type="Google" id="ProtNLM"/>
    </source>
</evidence>
<dbReference type="KEGG" id="meti:DK427_13350"/>
<accession>A0A2U8VU03</accession>
<keyword evidence="3" id="KW-1185">Reference proteome</keyword>
<dbReference type="EMBL" id="CP029551">
    <property type="protein sequence ID" value="AWN36596.1"/>
    <property type="molecule type" value="Genomic_DNA"/>
</dbReference>
<keyword evidence="1" id="KW-1133">Transmembrane helix</keyword>
<dbReference type="RefSeq" id="WP_109951695.1">
    <property type="nucleotide sequence ID" value="NZ_CP029551.1"/>
</dbReference>